<keyword evidence="2" id="KW-0482">Metalloprotease</keyword>
<keyword evidence="2" id="KW-0378">Hydrolase</keyword>
<dbReference type="PIRSF" id="PIRSF033101">
    <property type="entry name" value="UCP033101"/>
    <property type="match status" value="1"/>
</dbReference>
<feature type="transmembrane region" description="Helical" evidence="1">
    <location>
        <begin position="142"/>
        <end position="159"/>
    </location>
</feature>
<keyword evidence="2" id="KW-0645">Protease</keyword>
<feature type="transmembrane region" description="Helical" evidence="1">
    <location>
        <begin position="6"/>
        <end position="22"/>
    </location>
</feature>
<reference evidence="2 3" key="1">
    <citation type="submission" date="2020-08" db="EMBL/GenBank/DDBJ databases">
        <authorList>
            <person name="Liu C."/>
            <person name="Sun Q."/>
        </authorList>
    </citation>
    <scope>NUCLEOTIDE SEQUENCE [LARGE SCALE GENOMIC DNA]</scope>
    <source>
        <strain evidence="2 3">NSJ-61</strain>
    </source>
</reference>
<feature type="transmembrane region" description="Helical" evidence="1">
    <location>
        <begin position="69"/>
        <end position="89"/>
    </location>
</feature>
<feature type="transmembrane region" description="Helical" evidence="1">
    <location>
        <begin position="101"/>
        <end position="122"/>
    </location>
</feature>
<evidence type="ECO:0000313" key="3">
    <source>
        <dbReference type="Proteomes" id="UP000515856"/>
    </source>
</evidence>
<feature type="transmembrane region" description="Helical" evidence="1">
    <location>
        <begin position="29"/>
        <end position="49"/>
    </location>
</feature>
<dbReference type="EMBL" id="CP060636">
    <property type="protein sequence ID" value="QNM13193.1"/>
    <property type="molecule type" value="Genomic_DNA"/>
</dbReference>
<accession>A0A7G9GQW1</accession>
<gene>
    <name evidence="2" type="ORF">H9Q80_04370</name>
</gene>
<keyword evidence="3" id="KW-1185">Reference proteome</keyword>
<protein>
    <submittedName>
        <fullName evidence="2">YhfC family intramembrane metalloprotease</fullName>
    </submittedName>
</protein>
<proteinExistence type="predicted"/>
<evidence type="ECO:0000313" key="2">
    <source>
        <dbReference type="EMBL" id="QNM13193.1"/>
    </source>
</evidence>
<keyword evidence="1" id="KW-0472">Membrane</keyword>
<evidence type="ECO:0000256" key="1">
    <source>
        <dbReference type="SAM" id="Phobius"/>
    </source>
</evidence>
<feature type="transmembrane region" description="Helical" evidence="1">
    <location>
        <begin position="166"/>
        <end position="183"/>
    </location>
</feature>
<keyword evidence="1" id="KW-1133">Transmembrane helix</keyword>
<dbReference type="RefSeq" id="WP_117455024.1">
    <property type="nucleotide sequence ID" value="NZ_CP060636.1"/>
</dbReference>
<dbReference type="AlphaFoldDB" id="A0A7G9GQW1"/>
<dbReference type="GO" id="GO:0006508">
    <property type="term" value="P:proteolysis"/>
    <property type="evidence" value="ECO:0007669"/>
    <property type="project" value="UniProtKB-KW"/>
</dbReference>
<keyword evidence="1" id="KW-0812">Transmembrane</keyword>
<feature type="transmembrane region" description="Helical" evidence="1">
    <location>
        <begin position="189"/>
        <end position="209"/>
    </location>
</feature>
<dbReference type="Pfam" id="PF10086">
    <property type="entry name" value="YhfC"/>
    <property type="match status" value="2"/>
</dbReference>
<dbReference type="InterPro" id="IPR011397">
    <property type="entry name" value="YhfC"/>
</dbReference>
<dbReference type="KEGG" id="ehn:H9Q80_04370"/>
<sequence length="218" mass="24503">MKTAIVILVCFLMPILLTICLSRKQKGLWVSFVVGMLAFVISQMVLRLPLLSIMTQQRSISLFTLKHPVLYILILAFTAGLFEETARLIGFQCIKKKHASIYDAFAFGLGHGGIEAMLLIGIPLLSVSTDLSSVLLACGERILAIAFHVAMSIIVWYGVKEHKNYYIGLAIVLHMLLDCYAILGNQTWVIEGYILILTVIVWIVLYQTIIKRVRYENI</sequence>
<dbReference type="GO" id="GO:0008237">
    <property type="term" value="F:metallopeptidase activity"/>
    <property type="evidence" value="ECO:0007669"/>
    <property type="project" value="UniProtKB-KW"/>
</dbReference>
<dbReference type="Proteomes" id="UP000515856">
    <property type="component" value="Chromosome"/>
</dbReference>
<name>A0A7G9GQW1_9FIRM</name>
<organism evidence="2 3">
    <name type="scientific">[Eubacterium] hominis</name>
    <dbReference type="NCBI Taxonomy" id="2764325"/>
    <lineage>
        <taxon>Bacteria</taxon>
        <taxon>Bacillati</taxon>
        <taxon>Bacillota</taxon>
        <taxon>Erysipelotrichia</taxon>
        <taxon>Erysipelotrichales</taxon>
        <taxon>Erysipelotrichaceae</taxon>
        <taxon>Amedibacillus</taxon>
    </lineage>
</organism>